<dbReference type="PROSITE" id="PS00995">
    <property type="entry name" value="TCP1_3"/>
    <property type="match status" value="1"/>
</dbReference>
<dbReference type="InterPro" id="IPR027413">
    <property type="entry name" value="GROEL-like_equatorial_sf"/>
</dbReference>
<keyword evidence="4 7" id="KW-0547">Nucleotide-binding</keyword>
<evidence type="ECO:0000256" key="6">
    <source>
        <dbReference type="ARBA" id="ARBA00023186"/>
    </source>
</evidence>
<sequence length="582" mass="62580">MSSIELINPKAESVRRAAALQVNTNGAMGLANVVKGNLGPRGTIKMLVDGAGNIKMTKASVMRKGWKSAALRDADPGKSNPKNPTAAMIARTAVAQDDQVGDGTTSVVLLVGELLKQADRYISEGVHPTVIAEGFDLAKKEALAFLETYKVPSKLDRAQLIAVAHTSLATKLHPKLATQLAADVVDAVLCIRPPPPPEGATGVAAIREPIDLHMVEIMKMQHRTDSDTQLVRGLVMDHGGRHPDMPKRVENAFILTLNVSLEYEKTEVNSGFFYSSAEQREKLVESERRFVDAKLKKIVELKNLVCDQAVGANEKPKGFVVINQKGIDPLSLDVLVKNGILALRRAKRRNMERLQLIAGGIAQNSVDDLTPEVLGYAGLVYEHTLGEEKYTFVEDVKEPKGVTLLIKGKELVLKFTMQPDSHGAGPNAHTIAQIQDGLRDGLRAVKNALEDESLVPGAGAFEVACAAHLSGPIKKAAKGRTKLGVQAFADALLIIPKTLAANGGFDVQDAIVAVQDEQSSGNTVGIDLKTGEPFDPTVEGVWDNYRVKRQMLHSCSVIAVNLLSTDEILRAGRSSLKPDAGQ</sequence>
<dbReference type="CDD" id="cd03342">
    <property type="entry name" value="TCP1_zeta"/>
    <property type="match status" value="1"/>
</dbReference>
<dbReference type="NCBIfam" id="TIGR02347">
    <property type="entry name" value="chap_CCT_zeta"/>
    <property type="match status" value="1"/>
</dbReference>
<evidence type="ECO:0000256" key="7">
    <source>
        <dbReference type="RuleBase" id="RU004187"/>
    </source>
</evidence>
<dbReference type="EMBL" id="CAJMWS010000318">
    <property type="protein sequence ID" value="CAE6417218.1"/>
    <property type="molecule type" value="Genomic_DNA"/>
</dbReference>
<dbReference type="GO" id="GO:0016887">
    <property type="term" value="F:ATP hydrolysis activity"/>
    <property type="evidence" value="ECO:0007669"/>
    <property type="project" value="InterPro"/>
</dbReference>
<dbReference type="InterPro" id="IPR002194">
    <property type="entry name" value="Chaperonin_TCP-1_CS"/>
</dbReference>
<reference evidence="8" key="1">
    <citation type="submission" date="2021-01" db="EMBL/GenBank/DDBJ databases">
        <authorList>
            <person name="Kaushik A."/>
        </authorList>
    </citation>
    <scope>NUCLEOTIDE SEQUENCE</scope>
    <source>
        <strain evidence="8">AG1-1C</strain>
    </source>
</reference>
<dbReference type="Proteomes" id="UP000663846">
    <property type="component" value="Unassembled WGS sequence"/>
</dbReference>
<evidence type="ECO:0000256" key="2">
    <source>
        <dbReference type="ARBA" id="ARBA00008020"/>
    </source>
</evidence>
<dbReference type="FunFam" id="1.10.560.10:FF:000038">
    <property type="entry name" value="Chaperonin containing TCP1 subunit 6B"/>
    <property type="match status" value="1"/>
</dbReference>
<protein>
    <recommendedName>
        <fullName evidence="10">T-complex protein 1 subunit zeta</fullName>
    </recommendedName>
</protein>
<dbReference type="SUPFAM" id="SSF48592">
    <property type="entry name" value="GroEL equatorial domain-like"/>
    <property type="match status" value="1"/>
</dbReference>
<dbReference type="SUPFAM" id="SSF54849">
    <property type="entry name" value="GroEL-intermediate domain like"/>
    <property type="match status" value="1"/>
</dbReference>
<gene>
    <name evidence="8" type="ORF">RDB_LOCUS78463</name>
</gene>
<dbReference type="FunFam" id="3.50.7.10:FF:000004">
    <property type="entry name" value="T-complex protein 1 subunit zeta"/>
    <property type="match status" value="1"/>
</dbReference>
<name>A0A8H3A9N2_9AGAM</name>
<evidence type="ECO:0008006" key="10">
    <source>
        <dbReference type="Google" id="ProtNLM"/>
    </source>
</evidence>
<evidence type="ECO:0000256" key="3">
    <source>
        <dbReference type="ARBA" id="ARBA00022490"/>
    </source>
</evidence>
<accession>A0A8H3A9N2</accession>
<proteinExistence type="inferred from homology"/>
<dbReference type="InterPro" id="IPR027410">
    <property type="entry name" value="TCP-1-like_intermed_sf"/>
</dbReference>
<keyword evidence="6 7" id="KW-0143">Chaperone</keyword>
<dbReference type="InterPro" id="IPR012722">
    <property type="entry name" value="Chap_CCT_zeta"/>
</dbReference>
<dbReference type="Pfam" id="PF00118">
    <property type="entry name" value="Cpn60_TCP1"/>
    <property type="match status" value="2"/>
</dbReference>
<dbReference type="InterPro" id="IPR027409">
    <property type="entry name" value="GroEL-like_apical_dom_sf"/>
</dbReference>
<dbReference type="SUPFAM" id="SSF52029">
    <property type="entry name" value="GroEL apical domain-like"/>
    <property type="match status" value="1"/>
</dbReference>
<dbReference type="GO" id="GO:0005524">
    <property type="term" value="F:ATP binding"/>
    <property type="evidence" value="ECO:0007669"/>
    <property type="project" value="UniProtKB-KW"/>
</dbReference>
<comment type="subcellular location">
    <subcellularLocation>
        <location evidence="1">Cytoplasm</location>
    </subcellularLocation>
</comment>
<dbReference type="InterPro" id="IPR002423">
    <property type="entry name" value="Cpn60/GroEL/TCP-1"/>
</dbReference>
<evidence type="ECO:0000256" key="1">
    <source>
        <dbReference type="ARBA" id="ARBA00004496"/>
    </source>
</evidence>
<dbReference type="Gene3D" id="1.10.560.10">
    <property type="entry name" value="GroEL-like equatorial domain"/>
    <property type="match status" value="1"/>
</dbReference>
<organism evidence="8 9">
    <name type="scientific">Rhizoctonia solani</name>
    <dbReference type="NCBI Taxonomy" id="456999"/>
    <lineage>
        <taxon>Eukaryota</taxon>
        <taxon>Fungi</taxon>
        <taxon>Dikarya</taxon>
        <taxon>Basidiomycota</taxon>
        <taxon>Agaricomycotina</taxon>
        <taxon>Agaricomycetes</taxon>
        <taxon>Cantharellales</taxon>
        <taxon>Ceratobasidiaceae</taxon>
        <taxon>Rhizoctonia</taxon>
    </lineage>
</organism>
<keyword evidence="3" id="KW-0963">Cytoplasm</keyword>
<dbReference type="PANTHER" id="PTHR11353">
    <property type="entry name" value="CHAPERONIN"/>
    <property type="match status" value="1"/>
</dbReference>
<comment type="caution">
    <text evidence="8">The sequence shown here is derived from an EMBL/GenBank/DDBJ whole genome shotgun (WGS) entry which is preliminary data.</text>
</comment>
<dbReference type="AlphaFoldDB" id="A0A8H3A9N2"/>
<evidence type="ECO:0000256" key="5">
    <source>
        <dbReference type="ARBA" id="ARBA00022840"/>
    </source>
</evidence>
<dbReference type="Gene3D" id="3.30.260.10">
    <property type="entry name" value="TCP-1-like chaperonin intermediate domain"/>
    <property type="match status" value="1"/>
</dbReference>
<dbReference type="InterPro" id="IPR017998">
    <property type="entry name" value="Chaperone_TCP-1"/>
</dbReference>
<dbReference type="PRINTS" id="PR00304">
    <property type="entry name" value="TCOMPLEXTCP1"/>
</dbReference>
<dbReference type="GO" id="GO:0005832">
    <property type="term" value="C:chaperonin-containing T-complex"/>
    <property type="evidence" value="ECO:0007669"/>
    <property type="project" value="UniProtKB-ARBA"/>
</dbReference>
<evidence type="ECO:0000313" key="9">
    <source>
        <dbReference type="Proteomes" id="UP000663846"/>
    </source>
</evidence>
<dbReference type="Gene3D" id="3.50.7.10">
    <property type="entry name" value="GroEL"/>
    <property type="match status" value="1"/>
</dbReference>
<dbReference type="GO" id="GO:0140662">
    <property type="term" value="F:ATP-dependent protein folding chaperone"/>
    <property type="evidence" value="ECO:0007669"/>
    <property type="project" value="InterPro"/>
</dbReference>
<evidence type="ECO:0000313" key="8">
    <source>
        <dbReference type="EMBL" id="CAE6417218.1"/>
    </source>
</evidence>
<keyword evidence="5 7" id="KW-0067">ATP-binding</keyword>
<dbReference type="GO" id="GO:0051082">
    <property type="term" value="F:unfolded protein binding"/>
    <property type="evidence" value="ECO:0007669"/>
    <property type="project" value="InterPro"/>
</dbReference>
<evidence type="ECO:0000256" key="4">
    <source>
        <dbReference type="ARBA" id="ARBA00022741"/>
    </source>
</evidence>
<comment type="similarity">
    <text evidence="2 7">Belongs to the TCP-1 chaperonin family.</text>
</comment>